<dbReference type="AlphaFoldDB" id="A0A7C3ESX7"/>
<organism evidence="2">
    <name type="scientific">candidate division WOR-3 bacterium</name>
    <dbReference type="NCBI Taxonomy" id="2052148"/>
    <lineage>
        <taxon>Bacteria</taxon>
        <taxon>Bacteria division WOR-3</taxon>
    </lineage>
</organism>
<dbReference type="Gene3D" id="3.40.50.11900">
    <property type="match status" value="1"/>
</dbReference>
<gene>
    <name evidence="1" type="ORF">ENP94_00180</name>
    <name evidence="2" type="ORF">ENS16_06680</name>
</gene>
<protein>
    <submittedName>
        <fullName evidence="2">Uncharacterized protein</fullName>
    </submittedName>
</protein>
<dbReference type="InterPro" id="IPR051805">
    <property type="entry name" value="Dehydratase_Activator_Redct"/>
</dbReference>
<dbReference type="PANTHER" id="PTHR32329:SF2">
    <property type="entry name" value="BIFUNCTIONAL PROTEIN [INCLUDES 2-HYDROXYACYL-COA DEHYDRATASE (N-TER) AND ITS ACTIVATOR DOMAIN (C_TERM)"/>
    <property type="match status" value="1"/>
</dbReference>
<reference evidence="2" key="1">
    <citation type="journal article" date="2020" name="mSystems">
        <title>Genome- and Community-Level Interaction Insights into Carbon Utilization and Element Cycling Functions of Hydrothermarchaeota in Hydrothermal Sediment.</title>
        <authorList>
            <person name="Zhou Z."/>
            <person name="Liu Y."/>
            <person name="Xu W."/>
            <person name="Pan J."/>
            <person name="Luo Z.H."/>
            <person name="Li M."/>
        </authorList>
    </citation>
    <scope>NUCLEOTIDE SEQUENCE [LARGE SCALE GENOMIC DNA]</scope>
    <source>
        <strain evidence="1">SpSt-265</strain>
        <strain evidence="2">SpSt-465</strain>
    </source>
</reference>
<accession>A0A7C3ESX7</accession>
<name>A0A7C3ESX7_UNCW3</name>
<comment type="caution">
    <text evidence="2">The sequence shown here is derived from an EMBL/GenBank/DDBJ whole genome shotgun (WGS) entry which is preliminary data.</text>
</comment>
<evidence type="ECO:0000313" key="2">
    <source>
        <dbReference type="EMBL" id="HFJ54354.1"/>
    </source>
</evidence>
<sequence length="373" mass="42546">MRVAFPYMGDIRLVLEPILRELGAEVVVPPEPNRETVALGAQLAPETICLPFKVTLGNILRALELGADTLAYVSGSWSCRFGYYGRLQADICRELGYRFRLLELRRDRMKEIIREILQLSDNSLLRATGRAWRAFRLGWFKATTLEKAYELSRQVLPQAENKQECRRLLRTVIAEIETAEKVRELKQIRDRLTTRFARVRRNGRGSVLRVKLIGESYCTIEPFVNFDLINRLGEMEVWVDPFLTGPRWLGFHGFRLRKGEVRRAQRLAKSYWQYCVGGEDANSVGHLIMAARAGYDGVIHVHPFACMPSTVVQPALAAASRDYNIPLLSISLDEHTAEAGFLTRVEAFVSLLERRRRSSFKTGGEVYVPDQGE</sequence>
<dbReference type="InterPro" id="IPR010327">
    <property type="entry name" value="FldB/FldC_alpha/beta"/>
</dbReference>
<dbReference type="EMBL" id="DSLG01000001">
    <property type="protein sequence ID" value="HEA86420.1"/>
    <property type="molecule type" value="Genomic_DNA"/>
</dbReference>
<proteinExistence type="predicted"/>
<dbReference type="Pfam" id="PF06050">
    <property type="entry name" value="HGD-D"/>
    <property type="match status" value="1"/>
</dbReference>
<dbReference type="EMBL" id="DSTU01000008">
    <property type="protein sequence ID" value="HFJ54354.1"/>
    <property type="molecule type" value="Genomic_DNA"/>
</dbReference>
<dbReference type="PANTHER" id="PTHR32329">
    <property type="entry name" value="BIFUNCTIONAL PROTEIN [INCLUDES 2-HYDROXYACYL-COA DEHYDRATASE (N-TER) AND ITS ACTIVATOR DOMAIN (C_TERM)-RELATED"/>
    <property type="match status" value="1"/>
</dbReference>
<evidence type="ECO:0000313" key="1">
    <source>
        <dbReference type="EMBL" id="HEA86420.1"/>
    </source>
</evidence>